<dbReference type="InterPro" id="IPR053149">
    <property type="entry name" value="TPK"/>
</dbReference>
<dbReference type="InterPro" id="IPR006282">
    <property type="entry name" value="Thi_PPkinase"/>
</dbReference>
<dbReference type="EMBL" id="JACHHV010000031">
    <property type="protein sequence ID" value="MBB5888584.1"/>
    <property type="molecule type" value="Genomic_DNA"/>
</dbReference>
<evidence type="ECO:0000313" key="7">
    <source>
        <dbReference type="EMBL" id="MBB5888584.1"/>
    </source>
</evidence>
<dbReference type="CDD" id="cd07995">
    <property type="entry name" value="TPK"/>
    <property type="match status" value="1"/>
</dbReference>
<comment type="caution">
    <text evidence="7">The sequence shown here is derived from an EMBL/GenBank/DDBJ whole genome shotgun (WGS) entry which is preliminary data.</text>
</comment>
<keyword evidence="2" id="KW-0547">Nucleotide-binding</keyword>
<dbReference type="GO" id="GO:0016301">
    <property type="term" value="F:kinase activity"/>
    <property type="evidence" value="ECO:0007669"/>
    <property type="project" value="UniProtKB-KW"/>
</dbReference>
<dbReference type="PANTHER" id="PTHR41299">
    <property type="entry name" value="THIAMINE PYROPHOSPHOKINASE"/>
    <property type="match status" value="1"/>
</dbReference>
<dbReference type="InterPro" id="IPR036759">
    <property type="entry name" value="TPK_catalytic_sf"/>
</dbReference>
<sequence>MRILIIAGLPNSLPEFDYDTIVGVDAGALWAVKNDLALDVAVGDFDSVSDEEMIQIIQSGAEVHKLNPIKDETDFEVALSDSLENHPDAKIRVIGALGGRLDHELTNIFLATTPKFSNFARQIMLQNEHNIIQYFSAGKNRIKQIAGMKYIGFIKVGADNFSIENAKYPLKAVDNFSEIYASNEFLADDELITINFTSGVVIAIHSSDTKLNVKAIGDF</sequence>
<dbReference type="Pfam" id="PF04263">
    <property type="entry name" value="TPK_catalytic"/>
    <property type="match status" value="1"/>
</dbReference>
<evidence type="ECO:0000259" key="6">
    <source>
        <dbReference type="SMART" id="SM00983"/>
    </source>
</evidence>
<dbReference type="GO" id="GO:0009229">
    <property type="term" value="P:thiamine diphosphate biosynthetic process"/>
    <property type="evidence" value="ECO:0007669"/>
    <property type="project" value="InterPro"/>
</dbReference>
<dbReference type="Pfam" id="PF04265">
    <property type="entry name" value="TPK_B1_binding"/>
    <property type="match status" value="1"/>
</dbReference>
<dbReference type="InterPro" id="IPR007373">
    <property type="entry name" value="Thiamin_PyroPKinase_B1-bd"/>
</dbReference>
<evidence type="ECO:0000256" key="5">
    <source>
        <dbReference type="NCBIfam" id="TIGR01378"/>
    </source>
</evidence>
<dbReference type="GO" id="GO:0030975">
    <property type="term" value="F:thiamine binding"/>
    <property type="evidence" value="ECO:0007669"/>
    <property type="project" value="InterPro"/>
</dbReference>
<dbReference type="AlphaFoldDB" id="A0A841C8A9"/>
<accession>A0A841C8A9</accession>
<dbReference type="Proteomes" id="UP000562464">
    <property type="component" value="Unassembled WGS sequence"/>
</dbReference>
<dbReference type="InterPro" id="IPR007371">
    <property type="entry name" value="TPK_catalytic"/>
</dbReference>
<dbReference type="RefSeq" id="WP_183540780.1">
    <property type="nucleotide sequence ID" value="NZ_JACHHV010000031.1"/>
</dbReference>
<evidence type="ECO:0000256" key="3">
    <source>
        <dbReference type="ARBA" id="ARBA00022777"/>
    </source>
</evidence>
<evidence type="ECO:0000313" key="8">
    <source>
        <dbReference type="Proteomes" id="UP000562464"/>
    </source>
</evidence>
<dbReference type="NCBIfam" id="TIGR01378">
    <property type="entry name" value="thi_PPkinase"/>
    <property type="match status" value="1"/>
</dbReference>
<dbReference type="SUPFAM" id="SSF63999">
    <property type="entry name" value="Thiamin pyrophosphokinase, catalytic domain"/>
    <property type="match status" value="1"/>
</dbReference>
<evidence type="ECO:0000256" key="4">
    <source>
        <dbReference type="ARBA" id="ARBA00022840"/>
    </source>
</evidence>
<keyword evidence="3 7" id="KW-0418">Kinase</keyword>
<name>A0A841C8A9_9LACT</name>
<dbReference type="SMART" id="SM00983">
    <property type="entry name" value="TPK_B1_binding"/>
    <property type="match status" value="1"/>
</dbReference>
<gene>
    <name evidence="7" type="ORF">HNQ37_001485</name>
</gene>
<reference evidence="7 8" key="1">
    <citation type="submission" date="2020-08" db="EMBL/GenBank/DDBJ databases">
        <title>Genomic Encyclopedia of Type Strains, Phase IV (KMG-IV): sequencing the most valuable type-strain genomes for metagenomic binning, comparative biology and taxonomic classification.</title>
        <authorList>
            <person name="Goeker M."/>
        </authorList>
    </citation>
    <scope>NUCLEOTIDE SEQUENCE [LARGE SCALE GENOMIC DNA]</scope>
    <source>
        <strain evidence="7 8">DSM 14925</strain>
    </source>
</reference>
<keyword evidence="1 7" id="KW-0808">Transferase</keyword>
<dbReference type="EC" id="2.7.6.2" evidence="5"/>
<dbReference type="GO" id="GO:0006772">
    <property type="term" value="P:thiamine metabolic process"/>
    <property type="evidence" value="ECO:0007669"/>
    <property type="project" value="UniProtKB-UniRule"/>
</dbReference>
<feature type="domain" description="Thiamin pyrophosphokinase thiamin-binding" evidence="6">
    <location>
        <begin position="138"/>
        <end position="202"/>
    </location>
</feature>
<evidence type="ECO:0000256" key="2">
    <source>
        <dbReference type="ARBA" id="ARBA00022741"/>
    </source>
</evidence>
<evidence type="ECO:0000256" key="1">
    <source>
        <dbReference type="ARBA" id="ARBA00022679"/>
    </source>
</evidence>
<dbReference type="GO" id="GO:0005524">
    <property type="term" value="F:ATP binding"/>
    <property type="evidence" value="ECO:0007669"/>
    <property type="project" value="UniProtKB-KW"/>
</dbReference>
<keyword evidence="8" id="KW-1185">Reference proteome</keyword>
<proteinExistence type="predicted"/>
<dbReference type="Gene3D" id="3.40.50.10240">
    <property type="entry name" value="Thiamin pyrophosphokinase, catalytic domain"/>
    <property type="match status" value="1"/>
</dbReference>
<dbReference type="PANTHER" id="PTHR41299:SF1">
    <property type="entry name" value="THIAMINE PYROPHOSPHOKINASE"/>
    <property type="match status" value="1"/>
</dbReference>
<protein>
    <recommendedName>
        <fullName evidence="5">Thiamine diphosphokinase</fullName>
        <ecNumber evidence="5">2.7.6.2</ecNumber>
    </recommendedName>
</protein>
<keyword evidence="4" id="KW-0067">ATP-binding</keyword>
<dbReference type="GO" id="GO:0004788">
    <property type="term" value="F:thiamine diphosphokinase activity"/>
    <property type="evidence" value="ECO:0007669"/>
    <property type="project" value="UniProtKB-UniRule"/>
</dbReference>
<organism evidence="7 8">
    <name type="scientific">Lactovum miscens</name>
    <dbReference type="NCBI Taxonomy" id="190387"/>
    <lineage>
        <taxon>Bacteria</taxon>
        <taxon>Bacillati</taxon>
        <taxon>Bacillota</taxon>
        <taxon>Bacilli</taxon>
        <taxon>Lactobacillales</taxon>
        <taxon>Streptococcaceae</taxon>
        <taxon>Lactovum</taxon>
    </lineage>
</organism>